<dbReference type="GO" id="GO:0015095">
    <property type="term" value="F:magnesium ion transmembrane transporter activity"/>
    <property type="evidence" value="ECO:0007669"/>
    <property type="project" value="UniProtKB-UniRule"/>
</dbReference>
<keyword evidence="6 9" id="KW-1133">Transmembrane helix</keyword>
<feature type="transmembrane region" description="Helical" evidence="9">
    <location>
        <begin position="391"/>
        <end position="417"/>
    </location>
</feature>
<dbReference type="SUPFAM" id="SSF161093">
    <property type="entry name" value="MgtE membrane domain-like"/>
    <property type="match status" value="1"/>
</dbReference>
<feature type="transmembrane region" description="Helical" evidence="9">
    <location>
        <begin position="287"/>
        <end position="306"/>
    </location>
</feature>
<dbReference type="GO" id="GO:0046872">
    <property type="term" value="F:metal ion binding"/>
    <property type="evidence" value="ECO:0007669"/>
    <property type="project" value="UniProtKB-KW"/>
</dbReference>
<evidence type="ECO:0000256" key="5">
    <source>
        <dbReference type="ARBA" id="ARBA00022842"/>
    </source>
</evidence>
<keyword evidence="4 9" id="KW-0812">Transmembrane</keyword>
<comment type="similarity">
    <text evidence="2 9">Belongs to the SLC41A transporter family.</text>
</comment>
<evidence type="ECO:0000259" key="10">
    <source>
        <dbReference type="PROSITE" id="PS51371"/>
    </source>
</evidence>
<dbReference type="SMART" id="SM00116">
    <property type="entry name" value="CBS"/>
    <property type="match status" value="2"/>
</dbReference>
<accession>A0A9D2HMJ4</accession>
<dbReference type="SMART" id="SM00924">
    <property type="entry name" value="MgtE_N"/>
    <property type="match status" value="1"/>
</dbReference>
<keyword evidence="9" id="KW-0479">Metal-binding</keyword>
<dbReference type="PANTHER" id="PTHR43773">
    <property type="entry name" value="MAGNESIUM TRANSPORTER MGTE"/>
    <property type="match status" value="1"/>
</dbReference>
<evidence type="ECO:0000313" key="12">
    <source>
        <dbReference type="Proteomes" id="UP000823821"/>
    </source>
</evidence>
<evidence type="ECO:0000256" key="9">
    <source>
        <dbReference type="RuleBase" id="RU362011"/>
    </source>
</evidence>
<evidence type="ECO:0000256" key="3">
    <source>
        <dbReference type="ARBA" id="ARBA00022448"/>
    </source>
</evidence>
<feature type="transmembrane region" description="Helical" evidence="9">
    <location>
        <begin position="363"/>
        <end position="385"/>
    </location>
</feature>
<gene>
    <name evidence="11" type="primary">mgtE</name>
    <name evidence="11" type="ORF">H9784_09170</name>
</gene>
<keyword evidence="8" id="KW-0129">CBS domain</keyword>
<dbReference type="GO" id="GO:0005886">
    <property type="term" value="C:plasma membrane"/>
    <property type="evidence" value="ECO:0007669"/>
    <property type="project" value="UniProtKB-SubCell"/>
</dbReference>
<dbReference type="Pfam" id="PF01769">
    <property type="entry name" value="MgtE"/>
    <property type="match status" value="1"/>
</dbReference>
<keyword evidence="3 9" id="KW-0813">Transport</keyword>
<protein>
    <recommendedName>
        <fullName evidence="9">Magnesium transporter MgtE</fullName>
    </recommendedName>
</protein>
<dbReference type="InterPro" id="IPR000644">
    <property type="entry name" value="CBS_dom"/>
</dbReference>
<reference evidence="11" key="1">
    <citation type="journal article" date="2021" name="PeerJ">
        <title>Extensive microbial diversity within the chicken gut microbiome revealed by metagenomics and culture.</title>
        <authorList>
            <person name="Gilroy R."/>
            <person name="Ravi A."/>
            <person name="Getino M."/>
            <person name="Pursley I."/>
            <person name="Horton D.L."/>
            <person name="Alikhan N.F."/>
            <person name="Baker D."/>
            <person name="Gharbi K."/>
            <person name="Hall N."/>
            <person name="Watson M."/>
            <person name="Adriaenssens E.M."/>
            <person name="Foster-Nyarko E."/>
            <person name="Jarju S."/>
            <person name="Secka A."/>
            <person name="Antonio M."/>
            <person name="Oren A."/>
            <person name="Chaudhuri R.R."/>
            <person name="La Ragione R."/>
            <person name="Hildebrand F."/>
            <person name="Pallen M.J."/>
        </authorList>
    </citation>
    <scope>NUCLEOTIDE SEQUENCE</scope>
    <source>
        <strain evidence="11">5032</strain>
    </source>
</reference>
<comment type="function">
    <text evidence="9">Acts as a magnesium transporter.</text>
</comment>
<dbReference type="Gene3D" id="1.25.60.10">
    <property type="entry name" value="MgtE N-terminal domain-like"/>
    <property type="match status" value="1"/>
</dbReference>
<comment type="subcellular location">
    <subcellularLocation>
        <location evidence="9">Cell membrane</location>
        <topology evidence="9">Multi-pass membrane protein</topology>
    </subcellularLocation>
    <subcellularLocation>
        <location evidence="1">Membrane</location>
        <topology evidence="1">Multi-pass membrane protein</topology>
    </subcellularLocation>
</comment>
<evidence type="ECO:0000256" key="4">
    <source>
        <dbReference type="ARBA" id="ARBA00022692"/>
    </source>
</evidence>
<organism evidence="11 12">
    <name type="scientific">Candidatus Desulfovibrio intestinavium</name>
    <dbReference type="NCBI Taxonomy" id="2838534"/>
    <lineage>
        <taxon>Bacteria</taxon>
        <taxon>Pseudomonadati</taxon>
        <taxon>Thermodesulfobacteriota</taxon>
        <taxon>Desulfovibrionia</taxon>
        <taxon>Desulfovibrionales</taxon>
        <taxon>Desulfovibrionaceae</taxon>
        <taxon>Desulfovibrio</taxon>
    </lineage>
</organism>
<dbReference type="InterPro" id="IPR046342">
    <property type="entry name" value="CBS_dom_sf"/>
</dbReference>
<dbReference type="Proteomes" id="UP000823821">
    <property type="component" value="Unassembled WGS sequence"/>
</dbReference>
<dbReference type="NCBIfam" id="TIGR00400">
    <property type="entry name" value="mgtE"/>
    <property type="match status" value="1"/>
</dbReference>
<dbReference type="InterPro" id="IPR036739">
    <property type="entry name" value="SLC41_membr_dom_sf"/>
</dbReference>
<dbReference type="Gene3D" id="3.10.580.10">
    <property type="entry name" value="CBS-domain"/>
    <property type="match status" value="1"/>
</dbReference>
<feature type="domain" description="CBS" evidence="10">
    <location>
        <begin position="200"/>
        <end position="256"/>
    </location>
</feature>
<name>A0A9D2HMJ4_9BACT</name>
<dbReference type="InterPro" id="IPR006667">
    <property type="entry name" value="SLC41_membr_dom"/>
</dbReference>
<evidence type="ECO:0000256" key="8">
    <source>
        <dbReference type="PROSITE-ProRule" id="PRU00703"/>
    </source>
</evidence>
<dbReference type="PANTHER" id="PTHR43773:SF1">
    <property type="entry name" value="MAGNESIUM TRANSPORTER MGTE"/>
    <property type="match status" value="1"/>
</dbReference>
<dbReference type="Gene3D" id="1.10.357.20">
    <property type="entry name" value="SLC41 divalent cation transporters, integral membrane domain"/>
    <property type="match status" value="1"/>
</dbReference>
<proteinExistence type="inferred from homology"/>
<dbReference type="Pfam" id="PF03448">
    <property type="entry name" value="MgtE_N"/>
    <property type="match status" value="1"/>
</dbReference>
<evidence type="ECO:0000256" key="1">
    <source>
        <dbReference type="ARBA" id="ARBA00004141"/>
    </source>
</evidence>
<comment type="subunit">
    <text evidence="9">Homodimer.</text>
</comment>
<keyword evidence="9" id="KW-1003">Cell membrane</keyword>
<comment type="caution">
    <text evidence="11">The sequence shown here is derived from an EMBL/GenBank/DDBJ whole genome shotgun (WGS) entry which is preliminary data.</text>
</comment>
<dbReference type="InterPro" id="IPR006669">
    <property type="entry name" value="MgtE_transporter"/>
</dbReference>
<dbReference type="Pfam" id="PF00571">
    <property type="entry name" value="CBS"/>
    <property type="match status" value="2"/>
</dbReference>
<dbReference type="InterPro" id="IPR038076">
    <property type="entry name" value="MgtE_N_sf"/>
</dbReference>
<comment type="caution">
    <text evidence="9">Lacks conserved residue(s) required for the propagation of feature annotation.</text>
</comment>
<dbReference type="InterPro" id="IPR006668">
    <property type="entry name" value="Mg_transptr_MgtE_intracell_dom"/>
</dbReference>
<dbReference type="SUPFAM" id="SSF158791">
    <property type="entry name" value="MgtE N-terminal domain-like"/>
    <property type="match status" value="1"/>
</dbReference>
<feature type="domain" description="CBS" evidence="10">
    <location>
        <begin position="135"/>
        <end position="199"/>
    </location>
</feature>
<evidence type="ECO:0000256" key="6">
    <source>
        <dbReference type="ARBA" id="ARBA00022989"/>
    </source>
</evidence>
<evidence type="ECO:0000313" key="11">
    <source>
        <dbReference type="EMBL" id="HJA79716.1"/>
    </source>
</evidence>
<reference evidence="11" key="2">
    <citation type="submission" date="2021-04" db="EMBL/GenBank/DDBJ databases">
        <authorList>
            <person name="Gilroy R."/>
        </authorList>
    </citation>
    <scope>NUCLEOTIDE SEQUENCE</scope>
    <source>
        <strain evidence="11">5032</strain>
    </source>
</reference>
<dbReference type="EMBL" id="DWZD01000047">
    <property type="protein sequence ID" value="HJA79716.1"/>
    <property type="molecule type" value="Genomic_DNA"/>
</dbReference>
<dbReference type="SUPFAM" id="SSF54631">
    <property type="entry name" value="CBS-domain pair"/>
    <property type="match status" value="1"/>
</dbReference>
<feature type="transmembrane region" description="Helical" evidence="9">
    <location>
        <begin position="429"/>
        <end position="452"/>
    </location>
</feature>
<keyword evidence="5 9" id="KW-0460">Magnesium</keyword>
<sequence length="461" mass="49727">MNRELLCATLADCLAHPRTADLAAVLQSAHPSDLAGAMHTASDGQVMQLLAEMNAQERADIFVYFPPERQTSLLALLPRHMAVALVEGMAADERADLYHQLDESQRERLLLALNQEERDDILRLAAYAEGSTGSATTSDFVALRPDMRVDEALRQVRATAADRETIYIVYVLDKEGRLCGTLSLRELLLADDARRIGDIMRRQPVWVRAESPRAEAAELIRRYDLLALPVVNGEERMIGIITVDDAMDIEKETDAAQLARFGGTAAGGETDLDILATPLPQMFRVRVFWLILLTLFGVATSAFVAAQEAMLSQVIVLAAFIAPIVDMGGNTGSQSASLVIRGMALGDIGLCWRDVLRVVRRELPVAAGLGLVVALLEGIMAFFAKGIGGDVLLVVGLSMLICTALGGVVGALLPFLARRLGTDPATLSSPLITSVMDLAGVFVYFSLAYVFLGNLLGQASH</sequence>
<dbReference type="CDD" id="cd04606">
    <property type="entry name" value="CBS_pair_Mg_transporter"/>
    <property type="match status" value="1"/>
</dbReference>
<dbReference type="PROSITE" id="PS51371">
    <property type="entry name" value="CBS"/>
    <property type="match status" value="2"/>
</dbReference>
<dbReference type="AlphaFoldDB" id="A0A9D2HMJ4"/>
<evidence type="ECO:0000256" key="2">
    <source>
        <dbReference type="ARBA" id="ARBA00009749"/>
    </source>
</evidence>
<evidence type="ECO:0000256" key="7">
    <source>
        <dbReference type="ARBA" id="ARBA00023136"/>
    </source>
</evidence>
<keyword evidence="7 9" id="KW-0472">Membrane</keyword>